<accession>A0A3E3IMN2</accession>
<dbReference type="AlphaFoldDB" id="A0A3E3IMN2"/>
<gene>
    <name evidence="1" type="ORF">DXC40_08430</name>
</gene>
<name>A0A3E3IMN2_9FIRM</name>
<protein>
    <submittedName>
        <fullName evidence="1">Uncharacterized protein</fullName>
    </submittedName>
</protein>
<reference evidence="1 2" key="1">
    <citation type="submission" date="2018-08" db="EMBL/GenBank/DDBJ databases">
        <title>A genome reference for cultivated species of the human gut microbiota.</title>
        <authorList>
            <person name="Zou Y."/>
            <person name="Xue W."/>
            <person name="Luo G."/>
        </authorList>
    </citation>
    <scope>NUCLEOTIDE SEQUENCE [LARGE SCALE GENOMIC DNA]</scope>
    <source>
        <strain evidence="1 2">TF05-12AC</strain>
    </source>
</reference>
<sequence>MLFDIGFGGQDVLLPALVRLLPHFHHIGTVIALTFQLAQAQGKVHASAAKGDTFELTGEVRCDGQGILQMNGCDLLAPSVNSDATSLPQAVRLPRSG</sequence>
<organism evidence="1 2">
    <name type="scientific">Anaerotruncus colihominis</name>
    <dbReference type="NCBI Taxonomy" id="169435"/>
    <lineage>
        <taxon>Bacteria</taxon>
        <taxon>Bacillati</taxon>
        <taxon>Bacillota</taxon>
        <taxon>Clostridia</taxon>
        <taxon>Eubacteriales</taxon>
        <taxon>Oscillospiraceae</taxon>
        <taxon>Anaerotruncus</taxon>
    </lineage>
</organism>
<proteinExistence type="predicted"/>
<evidence type="ECO:0000313" key="1">
    <source>
        <dbReference type="EMBL" id="RGE68348.1"/>
    </source>
</evidence>
<evidence type="ECO:0000313" key="2">
    <source>
        <dbReference type="Proteomes" id="UP000260828"/>
    </source>
</evidence>
<comment type="caution">
    <text evidence="1">The sequence shown here is derived from an EMBL/GenBank/DDBJ whole genome shotgun (WGS) entry which is preliminary data.</text>
</comment>
<dbReference type="EMBL" id="QVME01000003">
    <property type="protein sequence ID" value="RGE68348.1"/>
    <property type="molecule type" value="Genomic_DNA"/>
</dbReference>
<dbReference type="Proteomes" id="UP000260828">
    <property type="component" value="Unassembled WGS sequence"/>
</dbReference>